<organism evidence="1 2">
    <name type="scientific">Trichonephila clavipes</name>
    <name type="common">Golden silk orbweaver</name>
    <name type="synonym">Nephila clavipes</name>
    <dbReference type="NCBI Taxonomy" id="2585209"/>
    <lineage>
        <taxon>Eukaryota</taxon>
        <taxon>Metazoa</taxon>
        <taxon>Ecdysozoa</taxon>
        <taxon>Arthropoda</taxon>
        <taxon>Chelicerata</taxon>
        <taxon>Arachnida</taxon>
        <taxon>Araneae</taxon>
        <taxon>Araneomorphae</taxon>
        <taxon>Entelegynae</taxon>
        <taxon>Araneoidea</taxon>
        <taxon>Nephilidae</taxon>
        <taxon>Trichonephila</taxon>
    </lineage>
</organism>
<comment type="caution">
    <text evidence="1">The sequence shown here is derived from an EMBL/GenBank/DDBJ whole genome shotgun (WGS) entry which is preliminary data.</text>
</comment>
<name>A0A8X6RTJ2_TRICX</name>
<reference evidence="1" key="1">
    <citation type="submission" date="2020-08" db="EMBL/GenBank/DDBJ databases">
        <title>Multicomponent nature underlies the extraordinary mechanical properties of spider dragline silk.</title>
        <authorList>
            <person name="Kono N."/>
            <person name="Nakamura H."/>
            <person name="Mori M."/>
            <person name="Yoshida Y."/>
            <person name="Ohtoshi R."/>
            <person name="Malay A.D."/>
            <person name="Moran D.A.P."/>
            <person name="Tomita M."/>
            <person name="Numata K."/>
            <person name="Arakawa K."/>
        </authorList>
    </citation>
    <scope>NUCLEOTIDE SEQUENCE</scope>
</reference>
<dbReference type="Proteomes" id="UP000887159">
    <property type="component" value="Unassembled WGS sequence"/>
</dbReference>
<keyword evidence="2" id="KW-1185">Reference proteome</keyword>
<dbReference type="EMBL" id="BMAU01021219">
    <property type="protein sequence ID" value="GFY00326.1"/>
    <property type="molecule type" value="Genomic_DNA"/>
</dbReference>
<sequence length="111" mass="12345">MYQQCILEGAAVKPIHPNYDTGCRTNVVMYNATVQQQPLSRCSMYQQCVLECGSGIQFHPNYDTGCRTNVVMYSATVQQSLSRCSMYQQCVLEGAAVKSNSTQTMIPGAMW</sequence>
<protein>
    <submittedName>
        <fullName evidence="1">Uncharacterized protein</fullName>
    </submittedName>
</protein>
<accession>A0A8X6RTJ2</accession>
<dbReference type="AlphaFoldDB" id="A0A8X6RTJ2"/>
<proteinExistence type="predicted"/>
<evidence type="ECO:0000313" key="2">
    <source>
        <dbReference type="Proteomes" id="UP000887159"/>
    </source>
</evidence>
<evidence type="ECO:0000313" key="1">
    <source>
        <dbReference type="EMBL" id="GFY00326.1"/>
    </source>
</evidence>
<gene>
    <name evidence="1" type="ORF">TNCV_4711281</name>
</gene>